<dbReference type="AlphaFoldDB" id="A0A1M7T6C1"/>
<reference evidence="1 2" key="1">
    <citation type="submission" date="2016-12" db="EMBL/GenBank/DDBJ databases">
        <authorList>
            <person name="Song W.-J."/>
            <person name="Kurnit D.M."/>
        </authorList>
    </citation>
    <scope>NUCLEOTIDE SEQUENCE [LARGE SCALE GENOMIC DNA]</scope>
    <source>
        <strain evidence="1 2">DSM 14810</strain>
    </source>
</reference>
<feature type="non-terminal residue" evidence="1">
    <location>
        <position position="1"/>
    </location>
</feature>
<evidence type="ECO:0000313" key="2">
    <source>
        <dbReference type="Proteomes" id="UP000184097"/>
    </source>
</evidence>
<dbReference type="Proteomes" id="UP000184097">
    <property type="component" value="Unassembled WGS sequence"/>
</dbReference>
<evidence type="ECO:0000313" key="1">
    <source>
        <dbReference type="EMBL" id="SHN66225.1"/>
    </source>
</evidence>
<dbReference type="EMBL" id="FRDH01000021">
    <property type="protein sequence ID" value="SHN66225.1"/>
    <property type="molecule type" value="Genomic_DNA"/>
</dbReference>
<organism evidence="1 2">
    <name type="scientific">Butyrivibrio hungatei DSM 14810</name>
    <dbReference type="NCBI Taxonomy" id="1121132"/>
    <lineage>
        <taxon>Bacteria</taxon>
        <taxon>Bacillati</taxon>
        <taxon>Bacillota</taxon>
        <taxon>Clostridia</taxon>
        <taxon>Lachnospirales</taxon>
        <taxon>Lachnospiraceae</taxon>
        <taxon>Butyrivibrio</taxon>
    </lineage>
</organism>
<evidence type="ECO:0008006" key="3">
    <source>
        <dbReference type="Google" id="ProtNLM"/>
    </source>
</evidence>
<accession>A0A1M7T6C1</accession>
<sequence length="45" mass="5149">QKDDVVIAAGMARYNGEKDVARVFEKADALMYENKKKLKEKEKCS</sequence>
<gene>
    <name evidence="1" type="ORF">SAMN02745247_03092</name>
</gene>
<name>A0A1M7T6C1_9FIRM</name>
<protein>
    <recommendedName>
        <fullName evidence="3">GGDEF domain-containing protein</fullName>
    </recommendedName>
</protein>
<proteinExistence type="predicted"/>